<dbReference type="SUPFAM" id="SSF82866">
    <property type="entry name" value="Multidrug efflux transporter AcrB transmembrane domain"/>
    <property type="match status" value="1"/>
</dbReference>
<comment type="similarity">
    <text evidence="2">Belongs to the resistance-nodulation-cell division (RND) (TC 2.A.6) family. MmpL subfamily.</text>
</comment>
<proteinExistence type="inferred from homology"/>
<gene>
    <name evidence="10" type="ORF">F5972_17445</name>
</gene>
<evidence type="ECO:0000256" key="4">
    <source>
        <dbReference type="ARBA" id="ARBA00022692"/>
    </source>
</evidence>
<organism evidence="10 11">
    <name type="scientific">Microbispora cellulosiformans</name>
    <dbReference type="NCBI Taxonomy" id="2614688"/>
    <lineage>
        <taxon>Bacteria</taxon>
        <taxon>Bacillati</taxon>
        <taxon>Actinomycetota</taxon>
        <taxon>Actinomycetes</taxon>
        <taxon>Streptosporangiales</taxon>
        <taxon>Streptosporangiaceae</taxon>
        <taxon>Microbispora</taxon>
    </lineage>
</organism>
<keyword evidence="11" id="KW-1185">Reference proteome</keyword>
<comment type="caution">
    <text evidence="10">The sequence shown here is derived from an EMBL/GenBank/DDBJ whole genome shotgun (WGS) entry which is preliminary data.</text>
</comment>
<protein>
    <submittedName>
        <fullName evidence="10">MMPL family transporter</fullName>
    </submittedName>
</protein>
<evidence type="ECO:0000256" key="8">
    <source>
        <dbReference type="SAM" id="Phobius"/>
    </source>
</evidence>
<dbReference type="GO" id="GO:0005886">
    <property type="term" value="C:plasma membrane"/>
    <property type="evidence" value="ECO:0007669"/>
    <property type="project" value="UniProtKB-SubCell"/>
</dbReference>
<evidence type="ECO:0000313" key="10">
    <source>
        <dbReference type="EMBL" id="KAA9377434.1"/>
    </source>
</evidence>
<name>A0A5J5K3K6_9ACTN</name>
<dbReference type="Pfam" id="PF03176">
    <property type="entry name" value="MMPL"/>
    <property type="match status" value="1"/>
</dbReference>
<evidence type="ECO:0000256" key="7">
    <source>
        <dbReference type="SAM" id="MobiDB-lite"/>
    </source>
</evidence>
<evidence type="ECO:0000256" key="2">
    <source>
        <dbReference type="ARBA" id="ARBA00010157"/>
    </source>
</evidence>
<feature type="domain" description="Membrane transport protein MMPL" evidence="9">
    <location>
        <begin position="21"/>
        <end position="131"/>
    </location>
</feature>
<dbReference type="EMBL" id="VYTZ01000006">
    <property type="protein sequence ID" value="KAA9377434.1"/>
    <property type="molecule type" value="Genomic_DNA"/>
</dbReference>
<feature type="transmembrane region" description="Helical" evidence="8">
    <location>
        <begin position="69"/>
        <end position="89"/>
    </location>
</feature>
<keyword evidence="5 8" id="KW-1133">Transmembrane helix</keyword>
<dbReference type="PANTHER" id="PTHR33406:SF6">
    <property type="entry name" value="MEMBRANE PROTEIN YDGH-RELATED"/>
    <property type="match status" value="1"/>
</dbReference>
<dbReference type="AlphaFoldDB" id="A0A5J5K3K6"/>
<feature type="compositionally biased region" description="Low complexity" evidence="7">
    <location>
        <begin position="170"/>
        <end position="194"/>
    </location>
</feature>
<accession>A0A5J5K3K6</accession>
<feature type="transmembrane region" description="Helical" evidence="8">
    <location>
        <begin position="37"/>
        <end position="57"/>
    </location>
</feature>
<dbReference type="PANTHER" id="PTHR33406">
    <property type="entry name" value="MEMBRANE PROTEIN MJ1562-RELATED"/>
    <property type="match status" value="1"/>
</dbReference>
<feature type="compositionally biased region" description="Basic and acidic residues" evidence="7">
    <location>
        <begin position="138"/>
        <end position="151"/>
    </location>
</feature>
<evidence type="ECO:0000256" key="6">
    <source>
        <dbReference type="ARBA" id="ARBA00023136"/>
    </source>
</evidence>
<feature type="compositionally biased region" description="Basic residues" evidence="7">
    <location>
        <begin position="159"/>
        <end position="169"/>
    </location>
</feature>
<evidence type="ECO:0000259" key="9">
    <source>
        <dbReference type="Pfam" id="PF03176"/>
    </source>
</evidence>
<feature type="compositionally biased region" description="Low complexity" evidence="7">
    <location>
        <begin position="237"/>
        <end position="255"/>
    </location>
</feature>
<keyword evidence="6 8" id="KW-0472">Membrane</keyword>
<dbReference type="InterPro" id="IPR004869">
    <property type="entry name" value="MMPL_dom"/>
</dbReference>
<comment type="subcellular location">
    <subcellularLocation>
        <location evidence="1">Cell membrane</location>
        <topology evidence="1">Multi-pass membrane protein</topology>
    </subcellularLocation>
</comment>
<feature type="region of interest" description="Disordered" evidence="7">
    <location>
        <begin position="138"/>
        <end position="255"/>
    </location>
</feature>
<sequence length="255" mass="26680">MSAWPRPTTTCAAPTAAEGRRGISRAYPAAVVALRRALPSVAASAATMALAAPALLAADMNATKDLGPLAAIAVLAATLVMTTLLPALLTALGRGVFWPAVPCLRGDRPGPRGRSAAVWERIGALVSRRPRRTWVITARRDGPGPGRDRAARLGGGHAGPRRPAARGRRPSAAARLRPAVVGRRAGRVGAAVPRPGVPPHRPDRAHARLPVPGGARRGLHDLPDGPGPRGGPERSRSSWMWPRRPASAARARTRR</sequence>
<evidence type="ECO:0000313" key="11">
    <source>
        <dbReference type="Proteomes" id="UP000327011"/>
    </source>
</evidence>
<reference evidence="10 11" key="1">
    <citation type="submission" date="2019-09" db="EMBL/GenBank/DDBJ databases">
        <title>Screening of Novel Bioactive Compounds from Soil-Associated.</title>
        <authorList>
            <person name="Gong X."/>
        </authorList>
    </citation>
    <scope>NUCLEOTIDE SEQUENCE [LARGE SCALE GENOMIC DNA]</scope>
    <source>
        <strain evidence="10 11">Gxj-6</strain>
    </source>
</reference>
<evidence type="ECO:0000256" key="1">
    <source>
        <dbReference type="ARBA" id="ARBA00004651"/>
    </source>
</evidence>
<dbReference type="Proteomes" id="UP000327011">
    <property type="component" value="Unassembled WGS sequence"/>
</dbReference>
<evidence type="ECO:0000256" key="3">
    <source>
        <dbReference type="ARBA" id="ARBA00022475"/>
    </source>
</evidence>
<dbReference type="Gene3D" id="1.20.1640.10">
    <property type="entry name" value="Multidrug efflux transporter AcrB transmembrane domain"/>
    <property type="match status" value="1"/>
</dbReference>
<keyword evidence="4 8" id="KW-0812">Transmembrane</keyword>
<dbReference type="InterPro" id="IPR050545">
    <property type="entry name" value="Mycobact_MmpL"/>
</dbReference>
<evidence type="ECO:0000256" key="5">
    <source>
        <dbReference type="ARBA" id="ARBA00022989"/>
    </source>
</evidence>
<keyword evidence="3" id="KW-1003">Cell membrane</keyword>